<proteinExistence type="predicted"/>
<dbReference type="AlphaFoldDB" id="A0A521F7F6"/>
<gene>
    <name evidence="1" type="ORF">SAMN06264849_11434</name>
</gene>
<dbReference type="Proteomes" id="UP000315636">
    <property type="component" value="Unassembled WGS sequence"/>
</dbReference>
<keyword evidence="2" id="KW-1185">Reference proteome</keyword>
<accession>A0A521F7F6</accession>
<reference evidence="1 2" key="1">
    <citation type="submission" date="2017-05" db="EMBL/GenBank/DDBJ databases">
        <authorList>
            <person name="Varghese N."/>
            <person name="Submissions S."/>
        </authorList>
    </citation>
    <scope>NUCLEOTIDE SEQUENCE [LARGE SCALE GENOMIC DNA]</scope>
    <source>
        <strain evidence="1 2">DSM 45474</strain>
    </source>
</reference>
<organism evidence="1 2">
    <name type="scientific">Melghirimyces algeriensis</name>
    <dbReference type="NCBI Taxonomy" id="910412"/>
    <lineage>
        <taxon>Bacteria</taxon>
        <taxon>Bacillati</taxon>
        <taxon>Bacillota</taxon>
        <taxon>Bacilli</taxon>
        <taxon>Bacillales</taxon>
        <taxon>Thermoactinomycetaceae</taxon>
        <taxon>Melghirimyces</taxon>
    </lineage>
</organism>
<name>A0A521F7F6_9BACL</name>
<sequence length="34" mass="4265">MGELSQDEERWLSLGREIDQKRKLENWKAYRNER</sequence>
<evidence type="ECO:0000313" key="2">
    <source>
        <dbReference type="Proteomes" id="UP000315636"/>
    </source>
</evidence>
<dbReference type="EMBL" id="FXTI01000014">
    <property type="protein sequence ID" value="SMO92148.1"/>
    <property type="molecule type" value="Genomic_DNA"/>
</dbReference>
<protein>
    <submittedName>
        <fullName evidence="1">Uncharacterized protein</fullName>
    </submittedName>
</protein>
<evidence type="ECO:0000313" key="1">
    <source>
        <dbReference type="EMBL" id="SMO92148.1"/>
    </source>
</evidence>